<feature type="transmembrane region" description="Helical" evidence="8">
    <location>
        <begin position="259"/>
        <end position="281"/>
    </location>
</feature>
<feature type="transmembrane region" description="Helical" evidence="8">
    <location>
        <begin position="56"/>
        <end position="77"/>
    </location>
</feature>
<feature type="region of interest" description="Disordered" evidence="7">
    <location>
        <begin position="425"/>
        <end position="462"/>
    </location>
</feature>
<dbReference type="PANTHER" id="PTHR23517:SF3">
    <property type="entry name" value="INTEGRAL MEMBRANE TRANSPORT PROTEIN"/>
    <property type="match status" value="1"/>
</dbReference>
<dbReference type="InterPro" id="IPR036259">
    <property type="entry name" value="MFS_trans_sf"/>
</dbReference>
<evidence type="ECO:0000256" key="8">
    <source>
        <dbReference type="SAM" id="Phobius"/>
    </source>
</evidence>
<evidence type="ECO:0000313" key="11">
    <source>
        <dbReference type="Proteomes" id="UP000279994"/>
    </source>
</evidence>
<feature type="domain" description="Major facilitator superfamily (MFS) profile" evidence="9">
    <location>
        <begin position="22"/>
        <end position="412"/>
    </location>
</feature>
<dbReference type="SUPFAM" id="SSF103473">
    <property type="entry name" value="MFS general substrate transporter"/>
    <property type="match status" value="1"/>
</dbReference>
<evidence type="ECO:0000259" key="9">
    <source>
        <dbReference type="PROSITE" id="PS50850"/>
    </source>
</evidence>
<evidence type="ECO:0000256" key="6">
    <source>
        <dbReference type="ARBA" id="ARBA00023136"/>
    </source>
</evidence>
<keyword evidence="6 8" id="KW-0472">Membrane</keyword>
<dbReference type="RefSeq" id="WP_123224563.1">
    <property type="nucleotide sequence ID" value="NZ_RJSF01000044.1"/>
</dbReference>
<dbReference type="InterPro" id="IPR011701">
    <property type="entry name" value="MFS"/>
</dbReference>
<feature type="transmembrane region" description="Helical" evidence="8">
    <location>
        <begin position="152"/>
        <end position="172"/>
    </location>
</feature>
<dbReference type="Pfam" id="PF07690">
    <property type="entry name" value="MFS_1"/>
    <property type="match status" value="1"/>
</dbReference>
<dbReference type="Proteomes" id="UP000279994">
    <property type="component" value="Unassembled WGS sequence"/>
</dbReference>
<proteinExistence type="predicted"/>
<sequence>MTTTLSGTRRGFFRRLIPPTPMSRRLATQSMLFSTGEGAFNTGSAVFLTQVVGMSAARVGLALTITGVAEFLMAYPAGRFVDRFGPKRVWSLATWGRAACFLALPFVGSFGEYLVVGLLFALAASSGHSSYQSYVLDALPTEERIDTQAYMYSALNVGFTFGAILGGVALAFDNLTVVRWTPWFAAVLMAFTAWWISRLPQAPHDLRVASGEARVRPPGPGALRNPGWMLVTFFNGTLWTNQVLLNVVIPLWLVEATDAPHVLLAWLFGTNTVLCIFLPAYTSKGVRDLRDAVRYVRISSAFFVASCLITMVTHSTVGLVTVLLVWLGHVTVTGAELFISGASWSFQAELMDPRRRGEYQGVQDVSRTLGSMWAPALYTYLAMSRGDQGWLAIAGIIVVATVAIGPSVRLAERFAVRHFPADQVDRDAGDDALPETLEDTGQYAVPEPAPPAASSTQGLDLT</sequence>
<dbReference type="PROSITE" id="PS50850">
    <property type="entry name" value="MFS"/>
    <property type="match status" value="1"/>
</dbReference>
<dbReference type="InterPro" id="IPR050171">
    <property type="entry name" value="MFS_Transporters"/>
</dbReference>
<accession>A0A3N0GK13</accession>
<dbReference type="OrthoDB" id="3865324at2"/>
<evidence type="ECO:0000256" key="5">
    <source>
        <dbReference type="ARBA" id="ARBA00022989"/>
    </source>
</evidence>
<dbReference type="PANTHER" id="PTHR23517">
    <property type="entry name" value="RESISTANCE PROTEIN MDTM, PUTATIVE-RELATED-RELATED"/>
    <property type="match status" value="1"/>
</dbReference>
<feature type="transmembrane region" description="Helical" evidence="8">
    <location>
        <begin position="302"/>
        <end position="327"/>
    </location>
</feature>
<dbReference type="GO" id="GO:0022857">
    <property type="term" value="F:transmembrane transporter activity"/>
    <property type="evidence" value="ECO:0007669"/>
    <property type="project" value="InterPro"/>
</dbReference>
<feature type="transmembrane region" description="Helical" evidence="8">
    <location>
        <begin position="389"/>
        <end position="408"/>
    </location>
</feature>
<keyword evidence="4 8" id="KW-0812">Transmembrane</keyword>
<dbReference type="EMBL" id="RJSF01000044">
    <property type="protein sequence ID" value="RNM12803.1"/>
    <property type="molecule type" value="Genomic_DNA"/>
</dbReference>
<protein>
    <submittedName>
        <fullName evidence="10">MFS transporter</fullName>
    </submittedName>
</protein>
<evidence type="ECO:0000256" key="2">
    <source>
        <dbReference type="ARBA" id="ARBA00022448"/>
    </source>
</evidence>
<dbReference type="Gene3D" id="1.20.1250.20">
    <property type="entry name" value="MFS general substrate transporter like domains"/>
    <property type="match status" value="1"/>
</dbReference>
<keyword evidence="5 8" id="KW-1133">Transmembrane helix</keyword>
<evidence type="ECO:0000256" key="7">
    <source>
        <dbReference type="SAM" id="MobiDB-lite"/>
    </source>
</evidence>
<reference evidence="10 11" key="1">
    <citation type="submission" date="2018-11" db="EMBL/GenBank/DDBJ databases">
        <authorList>
            <person name="Li F."/>
        </authorList>
    </citation>
    <scope>NUCLEOTIDE SEQUENCE [LARGE SCALE GENOMIC DNA]</scope>
    <source>
        <strain evidence="10 11">Gsoil 818</strain>
    </source>
</reference>
<comment type="subcellular location">
    <subcellularLocation>
        <location evidence="1">Cell membrane</location>
        <topology evidence="1">Multi-pass membrane protein</topology>
    </subcellularLocation>
</comment>
<feature type="transmembrane region" description="Helical" evidence="8">
    <location>
        <begin position="113"/>
        <end position="131"/>
    </location>
</feature>
<comment type="caution">
    <text evidence="10">The sequence shown here is derived from an EMBL/GenBank/DDBJ whole genome shotgun (WGS) entry which is preliminary data.</text>
</comment>
<evidence type="ECO:0000256" key="3">
    <source>
        <dbReference type="ARBA" id="ARBA00022475"/>
    </source>
</evidence>
<evidence type="ECO:0000256" key="4">
    <source>
        <dbReference type="ARBA" id="ARBA00022692"/>
    </source>
</evidence>
<name>A0A3N0GK13_9ACTN</name>
<keyword evidence="3" id="KW-1003">Cell membrane</keyword>
<keyword evidence="11" id="KW-1185">Reference proteome</keyword>
<organism evidence="10 11">
    <name type="scientific">Nocardioides pocheonensis</name>
    <dbReference type="NCBI Taxonomy" id="661485"/>
    <lineage>
        <taxon>Bacteria</taxon>
        <taxon>Bacillati</taxon>
        <taxon>Actinomycetota</taxon>
        <taxon>Actinomycetes</taxon>
        <taxon>Propionibacteriales</taxon>
        <taxon>Nocardioidaceae</taxon>
        <taxon>Nocardioides</taxon>
    </lineage>
</organism>
<evidence type="ECO:0000256" key="1">
    <source>
        <dbReference type="ARBA" id="ARBA00004651"/>
    </source>
</evidence>
<dbReference type="AlphaFoldDB" id="A0A3N0GK13"/>
<dbReference type="GO" id="GO:0005886">
    <property type="term" value="C:plasma membrane"/>
    <property type="evidence" value="ECO:0007669"/>
    <property type="project" value="UniProtKB-SubCell"/>
</dbReference>
<gene>
    <name evidence="10" type="ORF">EFL26_18180</name>
</gene>
<evidence type="ECO:0000313" key="10">
    <source>
        <dbReference type="EMBL" id="RNM12803.1"/>
    </source>
</evidence>
<keyword evidence="2" id="KW-0813">Transport</keyword>
<dbReference type="InterPro" id="IPR020846">
    <property type="entry name" value="MFS_dom"/>
</dbReference>
<feature type="transmembrane region" description="Helical" evidence="8">
    <location>
        <begin position="178"/>
        <end position="197"/>
    </location>
</feature>